<dbReference type="Gene3D" id="1.10.10.10">
    <property type="entry name" value="Winged helix-like DNA-binding domain superfamily/Winged helix DNA-binding domain"/>
    <property type="match status" value="1"/>
</dbReference>
<dbReference type="GO" id="GO:0003677">
    <property type="term" value="F:DNA binding"/>
    <property type="evidence" value="ECO:0007669"/>
    <property type="project" value="InterPro"/>
</dbReference>
<dbReference type="InterPro" id="IPR051797">
    <property type="entry name" value="TrmB-like"/>
</dbReference>
<protein>
    <submittedName>
        <fullName evidence="2">Helix-turn-helix transcriptional regulator</fullName>
    </submittedName>
</protein>
<dbReference type="InterPro" id="IPR036388">
    <property type="entry name" value="WH-like_DNA-bd_sf"/>
</dbReference>
<organism evidence="2 3">
    <name type="scientific">Streptomyces halstedii</name>
    <dbReference type="NCBI Taxonomy" id="1944"/>
    <lineage>
        <taxon>Bacteria</taxon>
        <taxon>Bacillati</taxon>
        <taxon>Actinomycetota</taxon>
        <taxon>Actinomycetes</taxon>
        <taxon>Kitasatosporales</taxon>
        <taxon>Streptomycetaceae</taxon>
        <taxon>Streptomyces</taxon>
    </lineage>
</organism>
<reference evidence="2 3" key="1">
    <citation type="submission" date="2020-01" db="EMBL/GenBank/DDBJ databases">
        <title>Insect and environment-associated Actinomycetes.</title>
        <authorList>
            <person name="Currrie C."/>
            <person name="Chevrette M."/>
            <person name="Carlson C."/>
            <person name="Stubbendieck R."/>
            <person name="Wendt-Pienkowski E."/>
        </authorList>
    </citation>
    <scope>NUCLEOTIDE SEQUENCE [LARGE SCALE GENOMIC DNA]</scope>
    <source>
        <strain evidence="2 3">SID11342</strain>
    </source>
</reference>
<sequence>MDFALLHPDPDDPEWLRPVPPSAALAKHLHPLEREIQDRRRRSVLLTESFEPFMDISAQDPPTTHAITVLEGANRINAALDLATAECRTEVLTVQPGGGRSEDRLSEALERGLSVVHRGVRLRTLYQHTVRHSPGTLAYAERIADENVEIRTLEELIERLIIFDRTVAFIPATDDRQIALELRHSGLVEYLVKVFEQLWARAAPLLEEVKYQPTPLGISGVQRSIAQLLVEGHVDDSIARRLGMNVRTCRAHVAKLNAALGSNSRAQLGYLIAQSGILNQE</sequence>
<name>A0A6N9U3D2_STRHA</name>
<evidence type="ECO:0000313" key="3">
    <source>
        <dbReference type="Proteomes" id="UP000471293"/>
    </source>
</evidence>
<evidence type="ECO:0000313" key="2">
    <source>
        <dbReference type="EMBL" id="NEA16436.1"/>
    </source>
</evidence>
<accession>A0A6N9U3D2</accession>
<dbReference type="PANTHER" id="PTHR34293">
    <property type="entry name" value="HTH-TYPE TRANSCRIPTIONAL REGULATOR TRMBL2"/>
    <property type="match status" value="1"/>
</dbReference>
<dbReference type="InterPro" id="IPR000792">
    <property type="entry name" value="Tscrpt_reg_LuxR_C"/>
</dbReference>
<dbReference type="EMBL" id="JAAGLQ010000261">
    <property type="protein sequence ID" value="NEA16436.1"/>
    <property type="molecule type" value="Genomic_DNA"/>
</dbReference>
<proteinExistence type="predicted"/>
<dbReference type="InterPro" id="IPR016032">
    <property type="entry name" value="Sig_transdc_resp-reg_C-effctor"/>
</dbReference>
<dbReference type="Proteomes" id="UP000471293">
    <property type="component" value="Unassembled WGS sequence"/>
</dbReference>
<comment type="caution">
    <text evidence="2">The sequence shown here is derived from an EMBL/GenBank/DDBJ whole genome shotgun (WGS) entry which is preliminary data.</text>
</comment>
<evidence type="ECO:0000259" key="1">
    <source>
        <dbReference type="SMART" id="SM00421"/>
    </source>
</evidence>
<dbReference type="PANTHER" id="PTHR34293:SF1">
    <property type="entry name" value="HTH-TYPE TRANSCRIPTIONAL REGULATOR TRMBL2"/>
    <property type="match status" value="1"/>
</dbReference>
<dbReference type="GO" id="GO:0006355">
    <property type="term" value="P:regulation of DNA-templated transcription"/>
    <property type="evidence" value="ECO:0007669"/>
    <property type="project" value="InterPro"/>
</dbReference>
<dbReference type="SMART" id="SM00421">
    <property type="entry name" value="HTH_LUXR"/>
    <property type="match status" value="1"/>
</dbReference>
<gene>
    <name evidence="2" type="ORF">G3I29_13030</name>
</gene>
<dbReference type="SUPFAM" id="SSF46894">
    <property type="entry name" value="C-terminal effector domain of the bipartite response regulators"/>
    <property type="match status" value="1"/>
</dbReference>
<feature type="domain" description="HTH luxR-type" evidence="1">
    <location>
        <begin position="215"/>
        <end position="272"/>
    </location>
</feature>
<dbReference type="AlphaFoldDB" id="A0A6N9U3D2"/>